<organism evidence="1 2">
    <name type="scientific">Paenibacillus xanthanilyticus</name>
    <dbReference type="NCBI Taxonomy" id="1783531"/>
    <lineage>
        <taxon>Bacteria</taxon>
        <taxon>Bacillati</taxon>
        <taxon>Bacillota</taxon>
        <taxon>Bacilli</taxon>
        <taxon>Bacillales</taxon>
        <taxon>Paenibacillaceae</taxon>
        <taxon>Paenibacillus</taxon>
    </lineage>
</organism>
<name>A0ABV8K1A9_9BACL</name>
<evidence type="ECO:0000313" key="2">
    <source>
        <dbReference type="Proteomes" id="UP001595715"/>
    </source>
</evidence>
<comment type="caution">
    <text evidence="1">The sequence shown here is derived from an EMBL/GenBank/DDBJ whole genome shotgun (WGS) entry which is preliminary data.</text>
</comment>
<dbReference type="EMBL" id="JBHSAM010000001">
    <property type="protein sequence ID" value="MFC4098065.1"/>
    <property type="molecule type" value="Genomic_DNA"/>
</dbReference>
<protein>
    <submittedName>
        <fullName evidence="1">Uncharacterized protein</fullName>
    </submittedName>
</protein>
<sequence>MNRNYKSNGFILAAVALLAILILYTSGKDKQLYGNDNQSVIEVIQSIDSYRGAAVELLETRDIGADRYVAFLADGKPANIHFKQNDKGNYPMIDTEGPARHDFADFLIFPDKESGNLPQFLFVANERSEVAKLELTVNDETIVQTFPVRQKTATWLELPNTEEHAYRFAYNYYDEAGSLLHTPN</sequence>
<dbReference type="RefSeq" id="WP_377716438.1">
    <property type="nucleotide sequence ID" value="NZ_JBHSAM010000001.1"/>
</dbReference>
<proteinExistence type="predicted"/>
<reference evidence="2" key="1">
    <citation type="journal article" date="2019" name="Int. J. Syst. Evol. Microbiol.">
        <title>The Global Catalogue of Microorganisms (GCM) 10K type strain sequencing project: providing services to taxonomists for standard genome sequencing and annotation.</title>
        <authorList>
            <consortium name="The Broad Institute Genomics Platform"/>
            <consortium name="The Broad Institute Genome Sequencing Center for Infectious Disease"/>
            <person name="Wu L."/>
            <person name="Ma J."/>
        </authorList>
    </citation>
    <scope>NUCLEOTIDE SEQUENCE [LARGE SCALE GENOMIC DNA]</scope>
    <source>
        <strain evidence="2">IBRC-M 10987</strain>
    </source>
</reference>
<accession>A0ABV8K1A9</accession>
<keyword evidence="2" id="KW-1185">Reference proteome</keyword>
<dbReference type="Proteomes" id="UP001595715">
    <property type="component" value="Unassembled WGS sequence"/>
</dbReference>
<gene>
    <name evidence="1" type="ORF">ACFOZ8_00145</name>
</gene>
<evidence type="ECO:0000313" key="1">
    <source>
        <dbReference type="EMBL" id="MFC4098065.1"/>
    </source>
</evidence>